<sequence length="49" mass="5426">MFEAILPSHAPRPNQFVQDCIFAATGKGGQNPAKLRWDNGPGKFTVPEW</sequence>
<keyword evidence="2" id="KW-1185">Reference proteome</keyword>
<name>A0ABZ0EDW7_9BURK</name>
<dbReference type="RefSeq" id="WP_317017631.1">
    <property type="nucleotide sequence ID" value="NZ_CP136512.1"/>
</dbReference>
<evidence type="ECO:0000313" key="1">
    <source>
        <dbReference type="EMBL" id="WOD15402.1"/>
    </source>
</evidence>
<proteinExistence type="predicted"/>
<dbReference type="EMBL" id="CP136512">
    <property type="protein sequence ID" value="WOD15402.1"/>
    <property type="molecule type" value="Genomic_DNA"/>
</dbReference>
<accession>A0ABZ0EDW7</accession>
<reference evidence="1 2" key="1">
    <citation type="submission" date="2023-10" db="EMBL/GenBank/DDBJ databases">
        <title>Surface-active antibiotics is a multifunctional adaptation for post-fire microbes.</title>
        <authorList>
            <person name="Liu M.D."/>
            <person name="Du Y."/>
            <person name="Koupaei S.K."/>
            <person name="Kim N.R."/>
            <person name="Zhang W."/>
            <person name="Traxler M.F."/>
        </authorList>
    </citation>
    <scope>NUCLEOTIDE SEQUENCE [LARGE SCALE GENOMIC DNA]</scope>
    <source>
        <strain evidence="1 2">F3</strain>
    </source>
</reference>
<protein>
    <submittedName>
        <fullName evidence="1">Uncharacterized protein</fullName>
    </submittedName>
</protein>
<organism evidence="1 2">
    <name type="scientific">Paraburkholderia kirstenboschensis</name>
    <dbReference type="NCBI Taxonomy" id="1245436"/>
    <lineage>
        <taxon>Bacteria</taxon>
        <taxon>Pseudomonadati</taxon>
        <taxon>Pseudomonadota</taxon>
        <taxon>Betaproteobacteria</taxon>
        <taxon>Burkholderiales</taxon>
        <taxon>Burkholderiaceae</taxon>
        <taxon>Paraburkholderia</taxon>
    </lineage>
</organism>
<dbReference type="Proteomes" id="UP001302652">
    <property type="component" value="Chromosome 2"/>
</dbReference>
<gene>
    <name evidence="1" type="ORF">RW095_19090</name>
</gene>
<evidence type="ECO:0000313" key="2">
    <source>
        <dbReference type="Proteomes" id="UP001302652"/>
    </source>
</evidence>